<gene>
    <name evidence="3" type="ORF">UCDDA912_g08004</name>
</gene>
<evidence type="ECO:0000259" key="2">
    <source>
        <dbReference type="PROSITE" id="PS50089"/>
    </source>
</evidence>
<name>A0A0G2FBM6_9PEZI</name>
<dbReference type="Gene3D" id="3.30.40.10">
    <property type="entry name" value="Zinc/RING finger domain, C3HC4 (zinc finger)"/>
    <property type="match status" value="1"/>
</dbReference>
<reference evidence="3 4" key="2">
    <citation type="submission" date="2015-05" db="EMBL/GenBank/DDBJ databases">
        <authorList>
            <person name="Morales-Cruz A."/>
            <person name="Amrine K.C."/>
            <person name="Cantu D."/>
        </authorList>
    </citation>
    <scope>NUCLEOTIDE SEQUENCE [LARGE SCALE GENOMIC DNA]</scope>
    <source>
        <strain evidence="3">DA912</strain>
    </source>
</reference>
<dbReference type="SUPFAM" id="SSF57850">
    <property type="entry name" value="RING/U-box"/>
    <property type="match status" value="1"/>
</dbReference>
<evidence type="ECO:0000256" key="1">
    <source>
        <dbReference type="PROSITE-ProRule" id="PRU00175"/>
    </source>
</evidence>
<dbReference type="InterPro" id="IPR013083">
    <property type="entry name" value="Znf_RING/FYVE/PHD"/>
</dbReference>
<dbReference type="AlphaFoldDB" id="A0A0G2FBM6"/>
<accession>A0A0G2FBM6</accession>
<proteinExistence type="predicted"/>
<comment type="caution">
    <text evidence="3">The sequence shown here is derived from an EMBL/GenBank/DDBJ whole genome shotgun (WGS) entry which is preliminary data.</text>
</comment>
<evidence type="ECO:0000313" key="4">
    <source>
        <dbReference type="Proteomes" id="UP000034680"/>
    </source>
</evidence>
<keyword evidence="1" id="KW-0863">Zinc-finger</keyword>
<dbReference type="OrthoDB" id="5213076at2759"/>
<dbReference type="Proteomes" id="UP000034680">
    <property type="component" value="Unassembled WGS sequence"/>
</dbReference>
<dbReference type="GO" id="GO:0008270">
    <property type="term" value="F:zinc ion binding"/>
    <property type="evidence" value="ECO:0007669"/>
    <property type="project" value="UniProtKB-KW"/>
</dbReference>
<reference evidence="3 4" key="1">
    <citation type="submission" date="2015-05" db="EMBL/GenBank/DDBJ databases">
        <title>Distinctive expansion of gene families associated with plant cell wall degradation and secondary metabolism in the genomes of grapevine trunk pathogens.</title>
        <authorList>
            <person name="Lawrence D.P."/>
            <person name="Travadon R."/>
            <person name="Rolshausen P.E."/>
            <person name="Baumgartner K."/>
        </authorList>
    </citation>
    <scope>NUCLEOTIDE SEQUENCE [LARGE SCALE GENOMIC DNA]</scope>
    <source>
        <strain evidence="3">DA912</strain>
    </source>
</reference>
<dbReference type="EMBL" id="LCUC01000346">
    <property type="protein sequence ID" value="KKY32052.1"/>
    <property type="molecule type" value="Genomic_DNA"/>
</dbReference>
<organism evidence="3 4">
    <name type="scientific">Diaporthe ampelina</name>
    <dbReference type="NCBI Taxonomy" id="1214573"/>
    <lineage>
        <taxon>Eukaryota</taxon>
        <taxon>Fungi</taxon>
        <taxon>Dikarya</taxon>
        <taxon>Ascomycota</taxon>
        <taxon>Pezizomycotina</taxon>
        <taxon>Sordariomycetes</taxon>
        <taxon>Sordariomycetidae</taxon>
        <taxon>Diaporthales</taxon>
        <taxon>Diaporthaceae</taxon>
        <taxon>Diaporthe</taxon>
    </lineage>
</organism>
<keyword evidence="4" id="KW-1185">Reference proteome</keyword>
<sequence>MWANKDDTVLENLLEKNVCELKCRLDKTHPPKDRIGIWEQNETHLAEHRPFLNNVATALRRQLSENILDDLREELNIYLSPNLAPDDETFNEQDFADEVATYHRIVSKLSSPDLPGPTKPNTRGVPYDILEFVPMFPTVNFQSRMERIKADLVDEVRRNEIQAPRGDDTLLGGRDLQEYFRNEQFVDTTLGLILELLALDPGLTRVRMLQIAKLFHSMLLEPWYKEFGHDNRQPGTEPQGHEADNLELRDAIIDMDNAADAVHLHGAVVDFAGQWWPKACYHAVVNDPRLGGPKTVNHVQRSAAKRWLKLYGNWLQILANVELSHTKLTQEELDNESLQSCPVCADDYDVGNPYNCPVFIGCENSHTLCKKCYTQLSLTPNRPYNDLMTARNCPQCRAELVYRQDMEELTQDLALMPRLNTDFNATFRH</sequence>
<keyword evidence="1" id="KW-0479">Metal-binding</keyword>
<dbReference type="PROSITE" id="PS50089">
    <property type="entry name" value="ZF_RING_2"/>
    <property type="match status" value="1"/>
</dbReference>
<dbReference type="InterPro" id="IPR001841">
    <property type="entry name" value="Znf_RING"/>
</dbReference>
<protein>
    <recommendedName>
        <fullName evidence="2">RING-type domain-containing protein</fullName>
    </recommendedName>
</protein>
<keyword evidence="1" id="KW-0862">Zinc</keyword>
<evidence type="ECO:0000313" key="3">
    <source>
        <dbReference type="EMBL" id="KKY32052.1"/>
    </source>
</evidence>
<feature type="domain" description="RING-type" evidence="2">
    <location>
        <begin position="341"/>
        <end position="397"/>
    </location>
</feature>